<dbReference type="EMBL" id="CP000838">
    <property type="protein sequence ID" value="ABW31573.1"/>
    <property type="molecule type" value="Genomic_DNA"/>
</dbReference>
<organism evidence="2 3">
    <name type="scientific">Acaryochloris marina (strain MBIC 11017)</name>
    <dbReference type="NCBI Taxonomy" id="329726"/>
    <lineage>
        <taxon>Bacteria</taxon>
        <taxon>Bacillati</taxon>
        <taxon>Cyanobacteriota</taxon>
        <taxon>Cyanophyceae</taxon>
        <taxon>Acaryochloridales</taxon>
        <taxon>Acaryochloridaceae</taxon>
        <taxon>Acaryochloris</taxon>
    </lineage>
</organism>
<evidence type="ECO:0000256" key="1">
    <source>
        <dbReference type="SAM" id="MobiDB-lite"/>
    </source>
</evidence>
<dbReference type="KEGG" id="amr:AM1_A0064"/>
<dbReference type="HOGENOM" id="CLU_3094364_0_0_3"/>
<feature type="region of interest" description="Disordered" evidence="1">
    <location>
        <begin position="25"/>
        <end position="51"/>
    </location>
</feature>
<geneLocation type="plasmid" evidence="2 3">
    <name>pREB1</name>
</geneLocation>
<keyword evidence="2" id="KW-0614">Plasmid</keyword>
<keyword evidence="3" id="KW-1185">Reference proteome</keyword>
<proteinExistence type="predicted"/>
<dbReference type="Proteomes" id="UP000000268">
    <property type="component" value="Plasmid pREB1"/>
</dbReference>
<evidence type="ECO:0000313" key="3">
    <source>
        <dbReference type="Proteomes" id="UP000000268"/>
    </source>
</evidence>
<sequence length="51" mass="5941">MHELGTQESPSLLFRACFNISQPQRLSAKRKMSKPSRNSEFSPLMIRYKGR</sequence>
<accession>A8ZK73</accession>
<name>A8ZK73_ACAM1</name>
<reference evidence="2 3" key="1">
    <citation type="journal article" date="2008" name="Proc. Natl. Acad. Sci. U.S.A.">
        <title>Niche adaptation and genome expansion in the chlorophyll d-producing cyanobacterium Acaryochloris marina.</title>
        <authorList>
            <person name="Swingley W.D."/>
            <person name="Chen M."/>
            <person name="Cheung P.C."/>
            <person name="Conrad A.L."/>
            <person name="Dejesa L.C."/>
            <person name="Hao J."/>
            <person name="Honchak B.M."/>
            <person name="Karbach L.E."/>
            <person name="Kurdoglu A."/>
            <person name="Lahiri S."/>
            <person name="Mastrian S.D."/>
            <person name="Miyashita H."/>
            <person name="Page L."/>
            <person name="Ramakrishna P."/>
            <person name="Satoh S."/>
            <person name="Sattley W.M."/>
            <person name="Shimada Y."/>
            <person name="Taylor H.L."/>
            <person name="Tomo T."/>
            <person name="Tsuchiya T."/>
            <person name="Wang Z.T."/>
            <person name="Raymond J."/>
            <person name="Mimuro M."/>
            <person name="Blankenship R.E."/>
            <person name="Touchman J.W."/>
        </authorList>
    </citation>
    <scope>NUCLEOTIDE SEQUENCE [LARGE SCALE GENOMIC DNA]</scope>
    <source>
        <strain evidence="3">MBIC 11017</strain>
        <plasmid evidence="3">Plasmid pREB1</plasmid>
    </source>
</reference>
<evidence type="ECO:0000313" key="2">
    <source>
        <dbReference type="EMBL" id="ABW31573.1"/>
    </source>
</evidence>
<gene>
    <name evidence="2" type="ordered locus">AM1_A0064</name>
</gene>
<dbReference type="AlphaFoldDB" id="A8ZK73"/>
<protein>
    <submittedName>
        <fullName evidence="2">Uncharacterized protein</fullName>
    </submittedName>
</protein>